<dbReference type="STRING" id="45882.A0A0V1DES2"/>
<dbReference type="GO" id="GO:0015074">
    <property type="term" value="P:DNA integration"/>
    <property type="evidence" value="ECO:0007669"/>
    <property type="project" value="InterPro"/>
</dbReference>
<keyword evidence="4" id="KW-1185">Reference proteome</keyword>
<proteinExistence type="predicted"/>
<organism evidence="3 4">
    <name type="scientific">Trichinella britovi</name>
    <name type="common">Parasitic roundworm</name>
    <dbReference type="NCBI Taxonomy" id="45882"/>
    <lineage>
        <taxon>Eukaryota</taxon>
        <taxon>Metazoa</taxon>
        <taxon>Ecdysozoa</taxon>
        <taxon>Nematoda</taxon>
        <taxon>Enoplea</taxon>
        <taxon>Dorylaimia</taxon>
        <taxon>Trichinellida</taxon>
        <taxon>Trichinellidae</taxon>
        <taxon>Trichinella</taxon>
    </lineage>
</organism>
<reference evidence="3 4" key="1">
    <citation type="submission" date="2015-01" db="EMBL/GenBank/DDBJ databases">
        <title>Evolution of Trichinella species and genotypes.</title>
        <authorList>
            <person name="Korhonen P.K."/>
            <person name="Edoardo P."/>
            <person name="Giuseppe L.R."/>
            <person name="Gasser R.B."/>
        </authorList>
    </citation>
    <scope>NUCLEOTIDE SEQUENCE [LARGE SCALE GENOMIC DNA]</scope>
    <source>
        <strain evidence="3">ISS120</strain>
    </source>
</reference>
<evidence type="ECO:0000313" key="4">
    <source>
        <dbReference type="Proteomes" id="UP000054653"/>
    </source>
</evidence>
<comment type="caution">
    <text evidence="3">The sequence shown here is derived from an EMBL/GenBank/DDBJ whole genome shotgun (WGS) entry which is preliminary data.</text>
</comment>
<dbReference type="InterPro" id="IPR012337">
    <property type="entry name" value="RNaseH-like_sf"/>
</dbReference>
<feature type="domain" description="Integrase catalytic" evidence="2">
    <location>
        <begin position="129"/>
        <end position="290"/>
    </location>
</feature>
<dbReference type="EMBL" id="JYDI01000008">
    <property type="protein sequence ID" value="KRY60062.1"/>
    <property type="molecule type" value="Genomic_DNA"/>
</dbReference>
<feature type="compositionally biased region" description="Basic residues" evidence="1">
    <location>
        <begin position="341"/>
        <end position="355"/>
    </location>
</feature>
<dbReference type="PROSITE" id="PS50994">
    <property type="entry name" value="INTEGRASE"/>
    <property type="match status" value="1"/>
</dbReference>
<dbReference type="FunFam" id="3.30.420.10:FF:000032">
    <property type="entry name" value="Retrovirus-related Pol polyprotein from transposon 297-like Protein"/>
    <property type="match status" value="1"/>
</dbReference>
<name>A0A0V1DES2_TRIBR</name>
<gene>
    <name evidence="3" type="primary">pol</name>
    <name evidence="3" type="ORF">T03_2277</name>
</gene>
<dbReference type="InterPro" id="IPR001584">
    <property type="entry name" value="Integrase_cat-core"/>
</dbReference>
<dbReference type="AlphaFoldDB" id="A0A0V1DES2"/>
<evidence type="ECO:0000313" key="3">
    <source>
        <dbReference type="EMBL" id="KRY60062.1"/>
    </source>
</evidence>
<sequence length="355" mass="39473">MAASTVHRPHAVGATELARLIPVARHCQTSSDPDLRSLWRDGRGVFRVDEDGLLRRRQASSDRADDQLLVPKELRNAVLAAMHNTTFGGHFASRRTLATLFLATHEEGGGRVVSGLPHVCRAKRTDTEIQGAPTDARSILCVPNTGHGLFGPLGRDSYPKVTVTFWSFAWTEAYPTRSQAATEYADVLFARFGAPIRLHSDQRRSFESALIREVCKIFDVEKSRSSPYHPQANGLVERTNRTLLNTLAKLCHESKDRSWDQLLPLATVAYNSAVHETTGQSPFCMLFGKQICLSLNATLDVPPGTARNAEDYIVQLRENLQKVHSTAFDRSMRSSSAIRKSPTRKRRRTGSKPTN</sequence>
<dbReference type="GO" id="GO:0003676">
    <property type="term" value="F:nucleic acid binding"/>
    <property type="evidence" value="ECO:0007669"/>
    <property type="project" value="InterPro"/>
</dbReference>
<feature type="region of interest" description="Disordered" evidence="1">
    <location>
        <begin position="328"/>
        <end position="355"/>
    </location>
</feature>
<dbReference type="InterPro" id="IPR036397">
    <property type="entry name" value="RNaseH_sf"/>
</dbReference>
<dbReference type="InterPro" id="IPR050951">
    <property type="entry name" value="Retrovirus_Pol_polyprotein"/>
</dbReference>
<dbReference type="PANTHER" id="PTHR37984">
    <property type="entry name" value="PROTEIN CBG26694"/>
    <property type="match status" value="1"/>
</dbReference>
<dbReference type="PANTHER" id="PTHR37984:SF5">
    <property type="entry name" value="PROTEIN NYNRIN-LIKE"/>
    <property type="match status" value="1"/>
</dbReference>
<protein>
    <recommendedName>
        <fullName evidence="2">Integrase catalytic domain-containing protein</fullName>
    </recommendedName>
</protein>
<accession>A0A0V1DES2</accession>
<dbReference type="SUPFAM" id="SSF53098">
    <property type="entry name" value="Ribonuclease H-like"/>
    <property type="match status" value="1"/>
</dbReference>
<evidence type="ECO:0000256" key="1">
    <source>
        <dbReference type="SAM" id="MobiDB-lite"/>
    </source>
</evidence>
<dbReference type="OrthoDB" id="5865975at2759"/>
<dbReference type="Proteomes" id="UP000054653">
    <property type="component" value="Unassembled WGS sequence"/>
</dbReference>
<dbReference type="Gene3D" id="3.30.420.10">
    <property type="entry name" value="Ribonuclease H-like superfamily/Ribonuclease H"/>
    <property type="match status" value="1"/>
</dbReference>
<evidence type="ECO:0000259" key="2">
    <source>
        <dbReference type="PROSITE" id="PS50994"/>
    </source>
</evidence>